<dbReference type="Gene3D" id="3.30.70.1070">
    <property type="entry name" value="Sporulation related repeat"/>
    <property type="match status" value="1"/>
</dbReference>
<name>A0ABT8L752_9BACT</name>
<evidence type="ECO:0000256" key="1">
    <source>
        <dbReference type="SAM" id="MobiDB-lite"/>
    </source>
</evidence>
<dbReference type="EMBL" id="JAUJEB010000003">
    <property type="protein sequence ID" value="MDN5213585.1"/>
    <property type="molecule type" value="Genomic_DNA"/>
</dbReference>
<feature type="transmembrane region" description="Helical" evidence="2">
    <location>
        <begin position="57"/>
        <end position="78"/>
    </location>
</feature>
<dbReference type="PROSITE" id="PS51724">
    <property type="entry name" value="SPOR"/>
    <property type="match status" value="1"/>
</dbReference>
<evidence type="ECO:0000259" key="3">
    <source>
        <dbReference type="PROSITE" id="PS51724"/>
    </source>
</evidence>
<accession>A0ABT8L752</accession>
<keyword evidence="5" id="KW-1185">Reference proteome</keyword>
<dbReference type="RefSeq" id="WP_346758923.1">
    <property type="nucleotide sequence ID" value="NZ_JAUJEB010000003.1"/>
</dbReference>
<dbReference type="Pfam" id="PF05036">
    <property type="entry name" value="SPOR"/>
    <property type="match status" value="1"/>
</dbReference>
<proteinExistence type="predicted"/>
<evidence type="ECO:0000313" key="4">
    <source>
        <dbReference type="EMBL" id="MDN5213585.1"/>
    </source>
</evidence>
<feature type="region of interest" description="Disordered" evidence="1">
    <location>
        <begin position="1"/>
        <end position="49"/>
    </location>
</feature>
<feature type="domain" description="SPOR" evidence="3">
    <location>
        <begin position="166"/>
        <end position="244"/>
    </location>
</feature>
<dbReference type="InterPro" id="IPR036680">
    <property type="entry name" value="SPOR-like_sf"/>
</dbReference>
<reference evidence="4" key="1">
    <citation type="submission" date="2023-06" db="EMBL/GenBank/DDBJ databases">
        <title>Genomic of Agaribacillus aureum.</title>
        <authorList>
            <person name="Wang G."/>
        </authorList>
    </citation>
    <scope>NUCLEOTIDE SEQUENCE</scope>
    <source>
        <strain evidence="4">BMA12</strain>
    </source>
</reference>
<feature type="compositionally biased region" description="Acidic residues" evidence="1">
    <location>
        <begin position="119"/>
        <end position="132"/>
    </location>
</feature>
<gene>
    <name evidence="4" type="ORF">QQ020_16050</name>
</gene>
<keyword evidence="2" id="KW-0472">Membrane</keyword>
<organism evidence="4 5">
    <name type="scientific">Agaribacillus aureus</name>
    <dbReference type="NCBI Taxonomy" id="3051825"/>
    <lineage>
        <taxon>Bacteria</taxon>
        <taxon>Pseudomonadati</taxon>
        <taxon>Bacteroidota</taxon>
        <taxon>Cytophagia</taxon>
        <taxon>Cytophagales</taxon>
        <taxon>Splendidivirgaceae</taxon>
        <taxon>Agaribacillus</taxon>
    </lineage>
</organism>
<sequence>MAEDIHQSEGSHSFESDPDYGLPEVSLTPIERGGMGRRKGTVRSAGNSNNLERKSKAPLIVTLLFVFLVILAAFWYFIGQDLFDSGQVSQQNEQVDDTPTDDQNNANVDNDLGAGDTGTDPDDSDLGDDNTNDAETGQDNFEVDDQPIDTGISGETTTRGTLTTINAPTGRTYVIIGSFFDEDLARDYGAKLGREGVSTTLIMPSSNKKFYRLSVEDFGSISEAVNSLDGLKATYGNSLWVIKY</sequence>
<protein>
    <submittedName>
        <fullName evidence="4">SPOR domain-containing protein</fullName>
    </submittedName>
</protein>
<evidence type="ECO:0000313" key="5">
    <source>
        <dbReference type="Proteomes" id="UP001172083"/>
    </source>
</evidence>
<dbReference type="SUPFAM" id="SSF110997">
    <property type="entry name" value="Sporulation related repeat"/>
    <property type="match status" value="1"/>
</dbReference>
<dbReference type="Proteomes" id="UP001172083">
    <property type="component" value="Unassembled WGS sequence"/>
</dbReference>
<keyword evidence="2" id="KW-1133">Transmembrane helix</keyword>
<feature type="region of interest" description="Disordered" evidence="1">
    <location>
        <begin position="89"/>
        <end position="161"/>
    </location>
</feature>
<feature type="compositionally biased region" description="Basic and acidic residues" evidence="1">
    <location>
        <begin position="1"/>
        <end position="15"/>
    </location>
</feature>
<keyword evidence="2" id="KW-0812">Transmembrane</keyword>
<comment type="caution">
    <text evidence="4">The sequence shown here is derived from an EMBL/GenBank/DDBJ whole genome shotgun (WGS) entry which is preliminary data.</text>
</comment>
<dbReference type="InterPro" id="IPR007730">
    <property type="entry name" value="SPOR-like_dom"/>
</dbReference>
<evidence type="ECO:0000256" key="2">
    <source>
        <dbReference type="SAM" id="Phobius"/>
    </source>
</evidence>